<dbReference type="AlphaFoldDB" id="A0A919TFA4"/>
<proteinExistence type="predicted"/>
<evidence type="ECO:0000256" key="2">
    <source>
        <dbReference type="SAM" id="Phobius"/>
    </source>
</evidence>
<feature type="transmembrane region" description="Helical" evidence="2">
    <location>
        <begin position="148"/>
        <end position="166"/>
    </location>
</feature>
<keyword evidence="2" id="KW-0812">Transmembrane</keyword>
<organism evidence="3 4">
    <name type="scientific">Paractinoplanes toevensis</name>
    <dbReference type="NCBI Taxonomy" id="571911"/>
    <lineage>
        <taxon>Bacteria</taxon>
        <taxon>Bacillati</taxon>
        <taxon>Actinomycetota</taxon>
        <taxon>Actinomycetes</taxon>
        <taxon>Micromonosporales</taxon>
        <taxon>Micromonosporaceae</taxon>
        <taxon>Paractinoplanes</taxon>
    </lineage>
</organism>
<evidence type="ECO:0000313" key="4">
    <source>
        <dbReference type="Proteomes" id="UP000677082"/>
    </source>
</evidence>
<keyword evidence="2" id="KW-1133">Transmembrane helix</keyword>
<protein>
    <recommendedName>
        <fullName evidence="5">Cell division protein FtsL</fullName>
    </recommendedName>
</protein>
<evidence type="ECO:0000256" key="1">
    <source>
        <dbReference type="SAM" id="MobiDB-lite"/>
    </source>
</evidence>
<gene>
    <name evidence="3" type="ORF">Ato02nite_063610</name>
</gene>
<reference evidence="3 4" key="1">
    <citation type="submission" date="2021-03" db="EMBL/GenBank/DDBJ databases">
        <title>Whole genome shotgun sequence of Actinoplanes toevensis NBRC 105298.</title>
        <authorList>
            <person name="Komaki H."/>
            <person name="Tamura T."/>
        </authorList>
    </citation>
    <scope>NUCLEOTIDE SEQUENCE [LARGE SCALE GENOMIC DNA]</scope>
    <source>
        <strain evidence="3 4">NBRC 105298</strain>
    </source>
</reference>
<feature type="compositionally biased region" description="Polar residues" evidence="1">
    <location>
        <begin position="319"/>
        <end position="329"/>
    </location>
</feature>
<evidence type="ECO:0008006" key="5">
    <source>
        <dbReference type="Google" id="ProtNLM"/>
    </source>
</evidence>
<keyword evidence="2" id="KW-0472">Membrane</keyword>
<feature type="region of interest" description="Disordered" evidence="1">
    <location>
        <begin position="1"/>
        <end position="107"/>
    </location>
</feature>
<evidence type="ECO:0000313" key="3">
    <source>
        <dbReference type="EMBL" id="GIM94568.1"/>
    </source>
</evidence>
<feature type="compositionally biased region" description="Gly residues" evidence="1">
    <location>
        <begin position="299"/>
        <end position="309"/>
    </location>
</feature>
<comment type="caution">
    <text evidence="3">The sequence shown here is derived from an EMBL/GenBank/DDBJ whole genome shotgun (WGS) entry which is preliminary data.</text>
</comment>
<feature type="compositionally biased region" description="Basic and acidic residues" evidence="1">
    <location>
        <begin position="53"/>
        <end position="95"/>
    </location>
</feature>
<dbReference type="Proteomes" id="UP000677082">
    <property type="component" value="Unassembled WGS sequence"/>
</dbReference>
<keyword evidence="4" id="KW-1185">Reference proteome</keyword>
<name>A0A919TFA4_9ACTN</name>
<feature type="compositionally biased region" description="Basic and acidic residues" evidence="1">
    <location>
        <begin position="13"/>
        <end position="39"/>
    </location>
</feature>
<dbReference type="EMBL" id="BOQN01000083">
    <property type="protein sequence ID" value="GIM94568.1"/>
    <property type="molecule type" value="Genomic_DNA"/>
</dbReference>
<feature type="compositionally biased region" description="Low complexity" evidence="1">
    <location>
        <begin position="288"/>
        <end position="298"/>
    </location>
</feature>
<feature type="compositionally biased region" description="Polar residues" evidence="1">
    <location>
        <begin position="267"/>
        <end position="287"/>
    </location>
</feature>
<sequence>MSERTAPRPGGRATDHADARRSDARGARHFKDEKSDTRRSGIGREAAGKPAPRKTEKTDDVRAERAELVRGKGRRPEPAIKTRREEALEERAKRDGRSRRPVTDAPVDGTAALRVDVVAEPVRVTGEVAAPRLRVAPPAPISAPRAPFVASVIGVVVVGVLGILLINTKTNENSFRIADLQKQGAALDNQQQDLENQLVAASSIGNLDAAARRLGLVKADNPAVFRLPDGKIIGIPKPANGRPAVTAQDAKTPGSADAGAGKVAPVSPTNVSPTNVSPTNVSGANVSGANVGDTNVGGTNVGGANGTDGGDTANGATVSDGQTQSGTGQ</sequence>
<feature type="region of interest" description="Disordered" evidence="1">
    <location>
        <begin position="235"/>
        <end position="329"/>
    </location>
</feature>
<dbReference type="RefSeq" id="WP_213010334.1">
    <property type="nucleotide sequence ID" value="NZ_BOQN01000083.1"/>
</dbReference>
<accession>A0A919TFA4</accession>